<keyword evidence="2" id="KW-1185">Reference proteome</keyword>
<dbReference type="AlphaFoldDB" id="A0AA38C1A9"/>
<name>A0AA38C1A9_TAXCH</name>
<sequence>MVKSVGNLEAVVEDIMALHRSLPPRPKRGGSGCSTLSDRECGRYTVHTFAEFVEASEASGCS</sequence>
<accession>A0AA38C1A9</accession>
<evidence type="ECO:0000313" key="2">
    <source>
        <dbReference type="Proteomes" id="UP000824469"/>
    </source>
</evidence>
<comment type="caution">
    <text evidence="1">The sequence shown here is derived from an EMBL/GenBank/DDBJ whole genome shotgun (WGS) entry which is preliminary data.</text>
</comment>
<organism evidence="1 2">
    <name type="scientific">Taxus chinensis</name>
    <name type="common">Chinese yew</name>
    <name type="synonym">Taxus wallichiana var. chinensis</name>
    <dbReference type="NCBI Taxonomy" id="29808"/>
    <lineage>
        <taxon>Eukaryota</taxon>
        <taxon>Viridiplantae</taxon>
        <taxon>Streptophyta</taxon>
        <taxon>Embryophyta</taxon>
        <taxon>Tracheophyta</taxon>
        <taxon>Spermatophyta</taxon>
        <taxon>Pinopsida</taxon>
        <taxon>Pinidae</taxon>
        <taxon>Conifers II</taxon>
        <taxon>Cupressales</taxon>
        <taxon>Taxaceae</taxon>
        <taxon>Taxus</taxon>
    </lineage>
</organism>
<gene>
    <name evidence="1" type="ORF">KI387_042068</name>
</gene>
<proteinExistence type="predicted"/>
<dbReference type="EMBL" id="JAHRHJ020002408">
    <property type="protein sequence ID" value="KAH9292746.1"/>
    <property type="molecule type" value="Genomic_DNA"/>
</dbReference>
<reference evidence="1 2" key="1">
    <citation type="journal article" date="2021" name="Nat. Plants">
        <title>The Taxus genome provides insights into paclitaxel biosynthesis.</title>
        <authorList>
            <person name="Xiong X."/>
            <person name="Gou J."/>
            <person name="Liao Q."/>
            <person name="Li Y."/>
            <person name="Zhou Q."/>
            <person name="Bi G."/>
            <person name="Li C."/>
            <person name="Du R."/>
            <person name="Wang X."/>
            <person name="Sun T."/>
            <person name="Guo L."/>
            <person name="Liang H."/>
            <person name="Lu P."/>
            <person name="Wu Y."/>
            <person name="Zhang Z."/>
            <person name="Ro D.K."/>
            <person name="Shang Y."/>
            <person name="Huang S."/>
            <person name="Yan J."/>
        </authorList>
    </citation>
    <scope>NUCLEOTIDE SEQUENCE [LARGE SCALE GENOMIC DNA]</scope>
    <source>
        <strain evidence="1">Ta-2019</strain>
    </source>
</reference>
<protein>
    <submittedName>
        <fullName evidence="1">Uncharacterized protein</fullName>
    </submittedName>
</protein>
<evidence type="ECO:0000313" key="1">
    <source>
        <dbReference type="EMBL" id="KAH9292746.1"/>
    </source>
</evidence>
<dbReference type="Proteomes" id="UP000824469">
    <property type="component" value="Unassembled WGS sequence"/>
</dbReference>